<feature type="chain" id="PRO_5047487067" evidence="2">
    <location>
        <begin position="25"/>
        <end position="108"/>
    </location>
</feature>
<comment type="caution">
    <text evidence="3">The sequence shown here is derived from an EMBL/GenBank/DDBJ whole genome shotgun (WGS) entry which is preliminary data.</text>
</comment>
<dbReference type="Proteomes" id="UP000670527">
    <property type="component" value="Unassembled WGS sequence"/>
</dbReference>
<keyword evidence="2" id="KW-0732">Signal</keyword>
<name>A0ABS3TCL7_9BACT</name>
<proteinExistence type="predicted"/>
<organism evidence="3 4">
    <name type="scientific">Hymenobacter defluvii</name>
    <dbReference type="NCBI Taxonomy" id="2054411"/>
    <lineage>
        <taxon>Bacteria</taxon>
        <taxon>Pseudomonadati</taxon>
        <taxon>Bacteroidota</taxon>
        <taxon>Cytophagia</taxon>
        <taxon>Cytophagales</taxon>
        <taxon>Hymenobacteraceae</taxon>
        <taxon>Hymenobacter</taxon>
    </lineage>
</organism>
<evidence type="ECO:0000256" key="2">
    <source>
        <dbReference type="SAM" id="SignalP"/>
    </source>
</evidence>
<protein>
    <submittedName>
        <fullName evidence="3">Uncharacterized protein</fullName>
    </submittedName>
</protein>
<evidence type="ECO:0000256" key="1">
    <source>
        <dbReference type="SAM" id="Phobius"/>
    </source>
</evidence>
<gene>
    <name evidence="3" type="ORF">J4D97_12140</name>
</gene>
<reference evidence="3 4" key="1">
    <citation type="submission" date="2021-03" db="EMBL/GenBank/DDBJ databases">
        <authorList>
            <person name="Kim M.K."/>
        </authorList>
    </citation>
    <scope>NUCLEOTIDE SEQUENCE [LARGE SCALE GENOMIC DNA]</scope>
    <source>
        <strain evidence="3 4">BT507</strain>
    </source>
</reference>
<keyword evidence="1" id="KW-0472">Membrane</keyword>
<feature type="transmembrane region" description="Helical" evidence="1">
    <location>
        <begin position="40"/>
        <end position="66"/>
    </location>
</feature>
<feature type="signal peptide" evidence="2">
    <location>
        <begin position="1"/>
        <end position="24"/>
    </location>
</feature>
<dbReference type="EMBL" id="JAGETX010000006">
    <property type="protein sequence ID" value="MBO3271405.1"/>
    <property type="molecule type" value="Genomic_DNA"/>
</dbReference>
<dbReference type="RefSeq" id="WP_208307805.1">
    <property type="nucleotide sequence ID" value="NZ_JAGETX010000006.1"/>
</dbReference>
<accession>A0ABS3TCL7</accession>
<evidence type="ECO:0000313" key="4">
    <source>
        <dbReference type="Proteomes" id="UP000670527"/>
    </source>
</evidence>
<keyword evidence="1" id="KW-1133">Transmembrane helix</keyword>
<keyword evidence="4" id="KW-1185">Reference proteome</keyword>
<evidence type="ECO:0000313" key="3">
    <source>
        <dbReference type="EMBL" id="MBO3271405.1"/>
    </source>
</evidence>
<keyword evidence="1" id="KW-0812">Transmembrane</keyword>
<sequence length="108" mass="10765">MLTKRTLLLTLTGLLTGYAATAQSATPTTAGPQPTDVLSWLAWGLAAVVLLFGMMTASSLASAVAYSVQEQEGPNEAAPAVSDAAPAAAPTVSVASIPAVPVEQKVAA</sequence>